<dbReference type="AlphaFoldDB" id="A0A1G7IGA4"/>
<evidence type="ECO:0000256" key="3">
    <source>
        <dbReference type="ARBA" id="ARBA00023125"/>
    </source>
</evidence>
<evidence type="ECO:0000256" key="2">
    <source>
        <dbReference type="ARBA" id="ARBA00022747"/>
    </source>
</evidence>
<evidence type="ECO:0000256" key="1">
    <source>
        <dbReference type="ARBA" id="ARBA00010923"/>
    </source>
</evidence>
<dbReference type="GO" id="GO:0009307">
    <property type="term" value="P:DNA restriction-modification system"/>
    <property type="evidence" value="ECO:0007669"/>
    <property type="project" value="UniProtKB-KW"/>
</dbReference>
<proteinExistence type="inferred from homology"/>
<dbReference type="EMBL" id="FNAO01000012">
    <property type="protein sequence ID" value="SDF11339.1"/>
    <property type="molecule type" value="Genomic_DNA"/>
</dbReference>
<organism evidence="5 6">
    <name type="scientific">Pricia antarctica</name>
    <dbReference type="NCBI Taxonomy" id="641691"/>
    <lineage>
        <taxon>Bacteria</taxon>
        <taxon>Pseudomonadati</taxon>
        <taxon>Bacteroidota</taxon>
        <taxon>Flavobacteriia</taxon>
        <taxon>Flavobacteriales</taxon>
        <taxon>Flavobacteriaceae</taxon>
        <taxon>Pricia</taxon>
    </lineage>
</organism>
<dbReference type="PANTHER" id="PTHR30408">
    <property type="entry name" value="TYPE-1 RESTRICTION ENZYME ECOKI SPECIFICITY PROTEIN"/>
    <property type="match status" value="1"/>
</dbReference>
<dbReference type="GO" id="GO:0003677">
    <property type="term" value="F:DNA binding"/>
    <property type="evidence" value="ECO:0007669"/>
    <property type="project" value="UniProtKB-KW"/>
</dbReference>
<feature type="domain" description="Type I restriction modification DNA specificity" evidence="4">
    <location>
        <begin position="17"/>
        <end position="193"/>
    </location>
</feature>
<sequence>MKKFKRVPILRFDDFCEQWVKKKLKNVSKITSGGTPNRSKPEYWNGNIPWITTSLVHFNNINSADEFITSQGLNNSSAKIFQIGTILMAMYGQGKTRGQVAILNIEASTNQACAAIITGNEINEFFLFQVLSHHYKKIRNLSNSGGQRNLSASLIGDYLIDYPTLSEQKKIASFLSSVDKKIRQLQQKKTLLEQFKKGVMQQLFSQKLRFKRSDGGDYSDWEESKLANVLYEHKTKNSNDSLDEVFSVAKKKGVINQLKHLGRSYSAKSISHYKIVNPVDVIYTKSPTKDFPYGIIKQNLTGRTGVTSPLYVVLKPINKNIGFMLHNYFLSWVNTYNYLNPLVQKGAKNTMNINNTDFLNGAKIGLPVSGEEQTRIANFLNAIDKKIGLVNSQLEHTQQFKKGLLQQMFI</sequence>
<evidence type="ECO:0000313" key="6">
    <source>
        <dbReference type="Proteomes" id="UP000199109"/>
    </source>
</evidence>
<dbReference type="CDD" id="cd17287">
    <property type="entry name" value="RMtype1_S_EcoN10ORF171P_TRD2-CR2_like"/>
    <property type="match status" value="1"/>
</dbReference>
<dbReference type="PANTHER" id="PTHR30408:SF12">
    <property type="entry name" value="TYPE I RESTRICTION ENZYME MJAVIII SPECIFICITY SUBUNIT"/>
    <property type="match status" value="1"/>
</dbReference>
<accession>A0A1G7IGA4</accession>
<keyword evidence="6" id="KW-1185">Reference proteome</keyword>
<dbReference type="Gene3D" id="1.10.287.1120">
    <property type="entry name" value="Bipartite methylase S protein"/>
    <property type="match status" value="1"/>
</dbReference>
<reference evidence="5 6" key="1">
    <citation type="submission" date="2016-10" db="EMBL/GenBank/DDBJ databases">
        <authorList>
            <person name="de Groot N.N."/>
        </authorList>
    </citation>
    <scope>NUCLEOTIDE SEQUENCE [LARGE SCALE GENOMIC DNA]</scope>
    <source>
        <strain evidence="5 6">DSM 23421</strain>
    </source>
</reference>
<dbReference type="InterPro" id="IPR052021">
    <property type="entry name" value="Type-I_RS_S_subunit"/>
</dbReference>
<keyword evidence="3" id="KW-0238">DNA-binding</keyword>
<evidence type="ECO:0000259" key="4">
    <source>
        <dbReference type="Pfam" id="PF01420"/>
    </source>
</evidence>
<dbReference type="InterPro" id="IPR000055">
    <property type="entry name" value="Restrct_endonuc_typeI_TRD"/>
</dbReference>
<dbReference type="RefSeq" id="WP_091873777.1">
    <property type="nucleotide sequence ID" value="NZ_FNAO01000012.1"/>
</dbReference>
<evidence type="ECO:0000313" key="5">
    <source>
        <dbReference type="EMBL" id="SDF11339.1"/>
    </source>
</evidence>
<dbReference type="Proteomes" id="UP000199109">
    <property type="component" value="Unassembled WGS sequence"/>
</dbReference>
<protein>
    <submittedName>
        <fullName evidence="5">Type I restriction enzyme, S subunit</fullName>
    </submittedName>
</protein>
<dbReference type="SUPFAM" id="SSF116734">
    <property type="entry name" value="DNA methylase specificity domain"/>
    <property type="match status" value="2"/>
</dbReference>
<dbReference type="OrthoDB" id="2234796at2"/>
<name>A0A1G7IGA4_9FLAO</name>
<keyword evidence="2" id="KW-0680">Restriction system</keyword>
<comment type="similarity">
    <text evidence="1">Belongs to the type-I restriction system S methylase family.</text>
</comment>
<dbReference type="Gene3D" id="3.90.220.20">
    <property type="entry name" value="DNA methylase specificity domains"/>
    <property type="match status" value="2"/>
</dbReference>
<dbReference type="InterPro" id="IPR044946">
    <property type="entry name" value="Restrct_endonuc_typeI_TRD_sf"/>
</dbReference>
<gene>
    <name evidence="5" type="ORF">SAMN05421636_1125</name>
</gene>
<dbReference type="STRING" id="641691.SAMN05421636_1125"/>
<dbReference type="Pfam" id="PF01420">
    <property type="entry name" value="Methylase_S"/>
    <property type="match status" value="1"/>
</dbReference>